<dbReference type="RefSeq" id="WP_132318682.1">
    <property type="nucleotide sequence ID" value="NZ_FWZT01000008.1"/>
</dbReference>
<dbReference type="Pfam" id="PF08126">
    <property type="entry name" value="Propeptide_C25"/>
    <property type="match status" value="1"/>
</dbReference>
<keyword evidence="1 2" id="KW-0732">Signal</keyword>
<dbReference type="InterPro" id="IPR029030">
    <property type="entry name" value="Caspase-like_dom_sf"/>
</dbReference>
<protein>
    <submittedName>
        <fullName evidence="5">Propeptide_C25</fullName>
    </submittedName>
</protein>
<sequence>MMKLAGLVLHLFLIMSLSQVAYAVADDALIDILEDGIASRGDVWPPNFSALGVMIEHPKHVNLRQMSCFLADSKRRLFSLKAVAQPCSTCRSDRTKSLVSFYGVLSPRLSYLKLKCQYQGLRDLEVKLYRKKPFRSFPWAAGYVKEQDWWSESMVRKIQSGKEGLHYEIIPPKFKFTKVETPFGMRQRLVTDEPGVHGLFGRTYESTAEVPVLSHIVAIPKGASIKDISIQSWGEETVKNIDLYPVQKGRADHPGFKLIEIIDKEKFLQGDYRVNKPILVQALKTSEGNLYKIVHPLVSYNPKRRELTRYQGFTVDVKYDKSYKCYWPLSSLEKDPIDRLIQRRSQVLREQMINRDSLSSICFNYLPIIPRLPIKPLPILRPLDLQDSKDLIIKPKLPLPIAIALPDPHLVIIYPSRFREQVNDLVKHKRRLGIRSRMVSTEVISRAEGSLSATAIKNTVRKIYAAAKVKPRWLLLFGDAEFIPPYYFKEGYNFYDESFNAGDTYYGQMSGDLHTVPELAVGRLPVDHEDEAAWAVSKIKRYELNPQLTPRFYNSSAISASFIDRNRDGVSDSPYYAEFIEKRLSPWIRDAGKGIDRVYKASEGSSPSYWSDRSPLAATLHAPTFNWSAGLSEFMGQLSLGSHVQMHRGHGWFDKLYMPDVSVSDLGNLERRLSSYQTFFLGINCASGFFDNETVLTPENNPHPDNGRYDQFIYVSDDPPRYDGVYFAESLVKRLHGPIAYLGDSRASYSELNNVLAEGLSKSLFDQNARGLSLGELHNLGKAHLLATYSDRDTFSLKEHQLIYNLLGDPSLRFWTEAPLGLRLKDVKESWEERDGEYQRRVTGSIQMFDPYCSDCLEGWTTQRSLFQDRQLVVTLVGEDNELISEGVVGDDGRIDLPAASWYQKNRATLTVSGNHVKPVTQEMSFIYIY</sequence>
<keyword evidence="6" id="KW-1185">Reference proteome</keyword>
<dbReference type="Gene3D" id="3.40.50.10390">
    <property type="entry name" value="Gingipain r, domain 1"/>
    <property type="match status" value="1"/>
</dbReference>
<dbReference type="InterPro" id="IPR038490">
    <property type="entry name" value="Gingipain_propep_sf"/>
</dbReference>
<evidence type="ECO:0000313" key="6">
    <source>
        <dbReference type="Proteomes" id="UP000192907"/>
    </source>
</evidence>
<name>A0A1Y6BZ63_9BACT</name>
<dbReference type="Proteomes" id="UP000192907">
    <property type="component" value="Unassembled WGS sequence"/>
</dbReference>
<dbReference type="Gene3D" id="2.60.40.3800">
    <property type="match status" value="1"/>
</dbReference>
<dbReference type="InterPro" id="IPR012600">
    <property type="entry name" value="Propeptide_C25"/>
</dbReference>
<evidence type="ECO:0000256" key="2">
    <source>
        <dbReference type="SAM" id="SignalP"/>
    </source>
</evidence>
<dbReference type="GO" id="GO:0006508">
    <property type="term" value="P:proteolysis"/>
    <property type="evidence" value="ECO:0007669"/>
    <property type="project" value="InterPro"/>
</dbReference>
<feature type="domain" description="Gingipain propeptide" evidence="4">
    <location>
        <begin position="147"/>
        <end position="322"/>
    </location>
</feature>
<accession>A0A1Y6BZ63</accession>
<dbReference type="EMBL" id="FWZT01000008">
    <property type="protein sequence ID" value="SMF27551.1"/>
    <property type="molecule type" value="Genomic_DNA"/>
</dbReference>
<dbReference type="Gene3D" id="3.40.50.1460">
    <property type="match status" value="1"/>
</dbReference>
<proteinExistence type="predicted"/>
<dbReference type="SUPFAM" id="SSF52129">
    <property type="entry name" value="Caspase-like"/>
    <property type="match status" value="1"/>
</dbReference>
<reference evidence="6" key="1">
    <citation type="submission" date="2017-04" db="EMBL/GenBank/DDBJ databases">
        <authorList>
            <person name="Varghese N."/>
            <person name="Submissions S."/>
        </authorList>
    </citation>
    <scope>NUCLEOTIDE SEQUENCE [LARGE SCALE GENOMIC DNA]</scope>
    <source>
        <strain evidence="6">RKEM611</strain>
    </source>
</reference>
<feature type="chain" id="PRO_5012689706" evidence="2">
    <location>
        <begin position="24"/>
        <end position="930"/>
    </location>
</feature>
<evidence type="ECO:0000256" key="1">
    <source>
        <dbReference type="ARBA" id="ARBA00022729"/>
    </source>
</evidence>
<evidence type="ECO:0000259" key="4">
    <source>
        <dbReference type="Pfam" id="PF08126"/>
    </source>
</evidence>
<gene>
    <name evidence="5" type="ORF">SAMN06296036_108240</name>
</gene>
<organism evidence="5 6">
    <name type="scientific">Pseudobacteriovorax antillogorgiicola</name>
    <dbReference type="NCBI Taxonomy" id="1513793"/>
    <lineage>
        <taxon>Bacteria</taxon>
        <taxon>Pseudomonadati</taxon>
        <taxon>Bdellovibrionota</taxon>
        <taxon>Oligoflexia</taxon>
        <taxon>Oligoflexales</taxon>
        <taxon>Pseudobacteriovoracaceae</taxon>
        <taxon>Pseudobacteriovorax</taxon>
    </lineage>
</organism>
<dbReference type="AlphaFoldDB" id="A0A1Y6BZ63"/>
<dbReference type="OrthoDB" id="9153130at2"/>
<evidence type="ECO:0000313" key="5">
    <source>
        <dbReference type="EMBL" id="SMF27551.1"/>
    </source>
</evidence>
<dbReference type="GO" id="GO:0004197">
    <property type="term" value="F:cysteine-type endopeptidase activity"/>
    <property type="evidence" value="ECO:0007669"/>
    <property type="project" value="InterPro"/>
</dbReference>
<dbReference type="InterPro" id="IPR029031">
    <property type="entry name" value="Gingipain_N_sf"/>
</dbReference>
<evidence type="ECO:0000259" key="3">
    <source>
        <dbReference type="Pfam" id="PF01364"/>
    </source>
</evidence>
<feature type="domain" description="Gingipain" evidence="3">
    <location>
        <begin position="411"/>
        <end position="813"/>
    </location>
</feature>
<dbReference type="InterPro" id="IPR001769">
    <property type="entry name" value="Gingipain"/>
</dbReference>
<feature type="signal peptide" evidence="2">
    <location>
        <begin position="1"/>
        <end position="23"/>
    </location>
</feature>
<dbReference type="STRING" id="1513793.SAMN06296036_108240"/>
<dbReference type="Pfam" id="PF01364">
    <property type="entry name" value="Peptidase_C25"/>
    <property type="match status" value="1"/>
</dbReference>